<name>A0AAI8VAD9_9PEZI</name>
<comment type="catalytic activity">
    <reaction evidence="1 7">
        <text>Hydrolysis of terminal non-reducing N-acetyl-D-hexosamine residues in N-acetyl-beta-D-hexosaminides.</text>
        <dbReference type="EC" id="3.2.1.52"/>
    </reaction>
</comment>
<proteinExistence type="inferred from homology"/>
<feature type="domain" description="Glycoside hydrolase family 20 catalytic" evidence="10">
    <location>
        <begin position="199"/>
        <end position="538"/>
    </location>
</feature>
<dbReference type="InterPro" id="IPR015883">
    <property type="entry name" value="Glyco_hydro_20_cat"/>
</dbReference>
<dbReference type="EC" id="3.2.1.52" evidence="7"/>
<evidence type="ECO:0000259" key="11">
    <source>
        <dbReference type="Pfam" id="PF14845"/>
    </source>
</evidence>
<keyword evidence="13" id="KW-1185">Reference proteome</keyword>
<evidence type="ECO:0000313" key="12">
    <source>
        <dbReference type="EMBL" id="CAJ2500952.1"/>
    </source>
</evidence>
<reference evidence="12" key="1">
    <citation type="submission" date="2023-10" db="EMBL/GenBank/DDBJ databases">
        <authorList>
            <person name="Hackl T."/>
        </authorList>
    </citation>
    <scope>NUCLEOTIDE SEQUENCE</scope>
</reference>
<evidence type="ECO:0000256" key="3">
    <source>
        <dbReference type="ARBA" id="ARBA00022729"/>
    </source>
</evidence>
<evidence type="ECO:0000256" key="6">
    <source>
        <dbReference type="ARBA" id="ARBA00023295"/>
    </source>
</evidence>
<dbReference type="GO" id="GO:0005975">
    <property type="term" value="P:carbohydrate metabolic process"/>
    <property type="evidence" value="ECO:0007669"/>
    <property type="project" value="InterPro"/>
</dbReference>
<sequence>MKFLDSANMFSNVYLSLLLFASTPALAIWPAPESFSTGNSTLWIGHQLSVTYNGGHLAWAFGYVPQGPGFSSKEIVKGGVSRVMKSILEDNFVPWKLYKRMELESSEPALSKAKTYISELQITQTKTDTAKTFKPLAGEADESYSLSVGTNGTAKIEADSSTGVLRALESFSQLFYKHSQGPFIYTKMAPVKITDKPQYDHRGILFDVSRNFYSVDSIFRTIDAMAYNKMNRLHIHATDSQSWPLEIPSMPELHQKGAYAKGMTYSPKDVTTIQEYAIQRGVGVIFEIDTPGHIGVAALSHPEVVTGWNSAPWSQYCAEPPCGQLRLNDSSVDPFLDKLMADVLPRVAPYSAYFHTGGDEVNFNEYNLDPTVGTNDSAVIVPLLQAFFDKHHARVRKAGLVPMVWEEIPASYNVTVGDDVVVQSWLGDAAIKSLTGQGHKVITSNYNYWYLDCGRGQWLNFANGAQFDTYYPFNDWCSPAKGWRLVYSYDPRAGLTDDEAKLVLGGEVAAWSESIDEVNIDDILWPRSSAAGEVLWSGRTDASGQNRTQLDAAPRLAEFRERMLARGIKSAPVHMVFCTQGMDPSACQIT</sequence>
<dbReference type="GO" id="GO:0016020">
    <property type="term" value="C:membrane"/>
    <property type="evidence" value="ECO:0007669"/>
    <property type="project" value="TreeGrafter"/>
</dbReference>
<keyword evidence="4 7" id="KW-0378">Hydrolase</keyword>
<dbReference type="PRINTS" id="PR00738">
    <property type="entry name" value="GLHYDRLASE20"/>
</dbReference>
<dbReference type="FunFam" id="3.20.20.80:FF:000063">
    <property type="entry name" value="Beta-hexosaminidase"/>
    <property type="match status" value="1"/>
</dbReference>
<comment type="similarity">
    <text evidence="2 7">Belongs to the glycosyl hydrolase 20 family.</text>
</comment>
<dbReference type="SUPFAM" id="SSF55545">
    <property type="entry name" value="beta-N-acetylhexosaminidase-like domain"/>
    <property type="match status" value="1"/>
</dbReference>
<evidence type="ECO:0000313" key="13">
    <source>
        <dbReference type="Proteomes" id="UP001295740"/>
    </source>
</evidence>
<dbReference type="EMBL" id="CAUWAG010000003">
    <property type="protein sequence ID" value="CAJ2500952.1"/>
    <property type="molecule type" value="Genomic_DNA"/>
</dbReference>
<feature type="active site" description="Proton donor" evidence="8">
    <location>
        <position position="360"/>
    </location>
</feature>
<evidence type="ECO:0000256" key="1">
    <source>
        <dbReference type="ARBA" id="ARBA00001231"/>
    </source>
</evidence>
<dbReference type="InterPro" id="IPR029019">
    <property type="entry name" value="HEX_eukaryotic_N"/>
</dbReference>
<evidence type="ECO:0000256" key="7">
    <source>
        <dbReference type="PIRNR" id="PIRNR001093"/>
    </source>
</evidence>
<dbReference type="Proteomes" id="UP001295740">
    <property type="component" value="Unassembled WGS sequence"/>
</dbReference>
<dbReference type="Pfam" id="PF14845">
    <property type="entry name" value="Glycohydro_20b2"/>
    <property type="match status" value="1"/>
</dbReference>
<evidence type="ECO:0000256" key="8">
    <source>
        <dbReference type="PIRSR" id="PIRSR001093-1"/>
    </source>
</evidence>
<dbReference type="CDD" id="cd06562">
    <property type="entry name" value="GH20_HexA_HexB-like"/>
    <property type="match status" value="1"/>
</dbReference>
<organism evidence="12 13">
    <name type="scientific">Anthostomella pinea</name>
    <dbReference type="NCBI Taxonomy" id="933095"/>
    <lineage>
        <taxon>Eukaryota</taxon>
        <taxon>Fungi</taxon>
        <taxon>Dikarya</taxon>
        <taxon>Ascomycota</taxon>
        <taxon>Pezizomycotina</taxon>
        <taxon>Sordariomycetes</taxon>
        <taxon>Xylariomycetidae</taxon>
        <taxon>Xylariales</taxon>
        <taxon>Xylariaceae</taxon>
        <taxon>Anthostomella</taxon>
    </lineage>
</organism>
<dbReference type="Pfam" id="PF00728">
    <property type="entry name" value="Glyco_hydro_20"/>
    <property type="match status" value="1"/>
</dbReference>
<evidence type="ECO:0000256" key="2">
    <source>
        <dbReference type="ARBA" id="ARBA00006285"/>
    </source>
</evidence>
<feature type="domain" description="Beta-hexosaminidase eukaryotic type N-terminal" evidence="11">
    <location>
        <begin position="28"/>
        <end position="174"/>
    </location>
</feature>
<comment type="caution">
    <text evidence="12">The sequence shown here is derived from an EMBL/GenBank/DDBJ whole genome shotgun (WGS) entry which is preliminary data.</text>
</comment>
<dbReference type="SUPFAM" id="SSF51445">
    <property type="entry name" value="(Trans)glycosidases"/>
    <property type="match status" value="1"/>
</dbReference>
<dbReference type="GO" id="GO:0030203">
    <property type="term" value="P:glycosaminoglycan metabolic process"/>
    <property type="evidence" value="ECO:0007669"/>
    <property type="project" value="TreeGrafter"/>
</dbReference>
<feature type="chain" id="PRO_5042549598" description="Beta-hexosaminidase" evidence="9">
    <location>
        <begin position="28"/>
        <end position="590"/>
    </location>
</feature>
<feature type="signal peptide" evidence="9">
    <location>
        <begin position="1"/>
        <end position="27"/>
    </location>
</feature>
<dbReference type="PIRSF" id="PIRSF001093">
    <property type="entry name" value="B-hxosamndse_ab_euk"/>
    <property type="match status" value="1"/>
</dbReference>
<keyword evidence="6 7" id="KW-0326">Glycosidase</keyword>
<protein>
    <recommendedName>
        <fullName evidence="7">Beta-hexosaminidase</fullName>
        <ecNumber evidence="7">3.2.1.52</ecNumber>
    </recommendedName>
</protein>
<gene>
    <name evidence="12" type="ORF">KHLLAP_LOCUS1420</name>
</gene>
<evidence type="ECO:0000256" key="4">
    <source>
        <dbReference type="ARBA" id="ARBA00022801"/>
    </source>
</evidence>
<dbReference type="InterPro" id="IPR025705">
    <property type="entry name" value="Beta_hexosaminidase_sua/sub"/>
</dbReference>
<dbReference type="Gene3D" id="3.30.379.10">
    <property type="entry name" value="Chitobiase/beta-hexosaminidase domain 2-like"/>
    <property type="match status" value="1"/>
</dbReference>
<dbReference type="GO" id="GO:0016231">
    <property type="term" value="F:beta-N-acetylglucosaminidase activity"/>
    <property type="evidence" value="ECO:0007669"/>
    <property type="project" value="TreeGrafter"/>
</dbReference>
<evidence type="ECO:0000259" key="10">
    <source>
        <dbReference type="Pfam" id="PF00728"/>
    </source>
</evidence>
<evidence type="ECO:0000256" key="5">
    <source>
        <dbReference type="ARBA" id="ARBA00023180"/>
    </source>
</evidence>
<dbReference type="InterPro" id="IPR029018">
    <property type="entry name" value="Hex-like_dom2"/>
</dbReference>
<evidence type="ECO:0000256" key="9">
    <source>
        <dbReference type="SAM" id="SignalP"/>
    </source>
</evidence>
<keyword evidence="3 9" id="KW-0732">Signal</keyword>
<dbReference type="PANTHER" id="PTHR22600:SF58">
    <property type="entry name" value="BETA-HEXOSAMINIDASE"/>
    <property type="match status" value="1"/>
</dbReference>
<dbReference type="PANTHER" id="PTHR22600">
    <property type="entry name" value="BETA-HEXOSAMINIDASE"/>
    <property type="match status" value="1"/>
</dbReference>
<dbReference type="Gene3D" id="3.20.20.80">
    <property type="entry name" value="Glycosidases"/>
    <property type="match status" value="1"/>
</dbReference>
<dbReference type="InterPro" id="IPR017853">
    <property type="entry name" value="GH"/>
</dbReference>
<dbReference type="AlphaFoldDB" id="A0AAI8VAD9"/>
<keyword evidence="5" id="KW-0325">Glycoprotein</keyword>
<accession>A0AAI8VAD9</accession>